<dbReference type="SUPFAM" id="SSF56672">
    <property type="entry name" value="DNA/RNA polymerases"/>
    <property type="match status" value="1"/>
</dbReference>
<dbReference type="CDD" id="cd09272">
    <property type="entry name" value="RNase_HI_RT_Ty1"/>
    <property type="match status" value="1"/>
</dbReference>
<evidence type="ECO:0000313" key="2">
    <source>
        <dbReference type="Proteomes" id="UP000265520"/>
    </source>
</evidence>
<keyword evidence="2" id="KW-1185">Reference proteome</keyword>
<dbReference type="PANTHER" id="PTHR11439:SF455">
    <property type="entry name" value="RLK (RECEPTOR-LIKE PROTEIN KINASE) 8, PUTATIVE-RELATED"/>
    <property type="match status" value="1"/>
</dbReference>
<dbReference type="Proteomes" id="UP000265520">
    <property type="component" value="Unassembled WGS sequence"/>
</dbReference>
<reference evidence="1 2" key="1">
    <citation type="journal article" date="2018" name="Front. Plant Sci.">
        <title>Red Clover (Trifolium pratense) and Zigzag Clover (T. medium) - A Picture of Genomic Similarities and Differences.</title>
        <authorList>
            <person name="Dluhosova J."/>
            <person name="Istvanek J."/>
            <person name="Nedelnik J."/>
            <person name="Repkova J."/>
        </authorList>
    </citation>
    <scope>NUCLEOTIDE SEQUENCE [LARGE SCALE GENOMIC DNA]</scope>
    <source>
        <strain evidence="2">cv. 10/8</strain>
        <tissue evidence="1">Leaf</tissue>
    </source>
</reference>
<comment type="caution">
    <text evidence="1">The sequence shown here is derived from an EMBL/GenBank/DDBJ whole genome shotgun (WGS) entry which is preliminary data.</text>
</comment>
<evidence type="ECO:0000313" key="1">
    <source>
        <dbReference type="EMBL" id="MCI18192.1"/>
    </source>
</evidence>
<proteinExistence type="predicted"/>
<dbReference type="EMBL" id="LXQA010108969">
    <property type="protein sequence ID" value="MCI18192.1"/>
    <property type="molecule type" value="Genomic_DNA"/>
</dbReference>
<dbReference type="InterPro" id="IPR043502">
    <property type="entry name" value="DNA/RNA_pol_sf"/>
</dbReference>
<name>A0A392Q2T0_9FABA</name>
<dbReference type="AlphaFoldDB" id="A0A392Q2T0"/>
<protein>
    <submittedName>
        <fullName evidence="1">Retrovirus-related pol polyprotein from transposon TNT 1-94</fullName>
    </submittedName>
</protein>
<sequence length="160" mass="17707">MLESAPVTTPMQSTCKLSKTGSSALSDPFMYRSVVGALQYATITRPEISYSVNKVCQFMSHPLESHWVAVKRILRYLKGTLHHGLHLSPALPSTVPVLKAFCDADWASDPDDRRSTSGAAIYFGPNLISWWSKKQPVVARSSTEPEYQSLAHATAELLWV</sequence>
<accession>A0A392Q2T0</accession>
<dbReference type="PANTHER" id="PTHR11439">
    <property type="entry name" value="GAG-POL-RELATED RETROTRANSPOSON"/>
    <property type="match status" value="1"/>
</dbReference>
<organism evidence="1 2">
    <name type="scientific">Trifolium medium</name>
    <dbReference type="NCBI Taxonomy" id="97028"/>
    <lineage>
        <taxon>Eukaryota</taxon>
        <taxon>Viridiplantae</taxon>
        <taxon>Streptophyta</taxon>
        <taxon>Embryophyta</taxon>
        <taxon>Tracheophyta</taxon>
        <taxon>Spermatophyta</taxon>
        <taxon>Magnoliopsida</taxon>
        <taxon>eudicotyledons</taxon>
        <taxon>Gunneridae</taxon>
        <taxon>Pentapetalae</taxon>
        <taxon>rosids</taxon>
        <taxon>fabids</taxon>
        <taxon>Fabales</taxon>
        <taxon>Fabaceae</taxon>
        <taxon>Papilionoideae</taxon>
        <taxon>50 kb inversion clade</taxon>
        <taxon>NPAAA clade</taxon>
        <taxon>Hologalegina</taxon>
        <taxon>IRL clade</taxon>
        <taxon>Trifolieae</taxon>
        <taxon>Trifolium</taxon>
    </lineage>
</organism>